<keyword evidence="3" id="KW-1185">Reference proteome</keyword>
<dbReference type="AlphaFoldDB" id="A0A1M5YA86"/>
<reference evidence="2 3" key="1">
    <citation type="submission" date="2016-11" db="EMBL/GenBank/DDBJ databases">
        <authorList>
            <person name="Jaros S."/>
            <person name="Januszkiewicz K."/>
            <person name="Wedrychowicz H."/>
        </authorList>
    </citation>
    <scope>NUCLEOTIDE SEQUENCE [LARGE SCALE GENOMIC DNA]</scope>
    <source>
        <strain evidence="2 3">DSM 10068</strain>
    </source>
</reference>
<dbReference type="EMBL" id="FQXV01000007">
    <property type="protein sequence ID" value="SHI08423.1"/>
    <property type="molecule type" value="Genomic_DNA"/>
</dbReference>
<evidence type="ECO:0000256" key="1">
    <source>
        <dbReference type="SAM" id="MobiDB-lite"/>
    </source>
</evidence>
<dbReference type="InterPro" id="IPR015797">
    <property type="entry name" value="NUDIX_hydrolase-like_dom_sf"/>
</dbReference>
<feature type="compositionally biased region" description="Basic and acidic residues" evidence="1">
    <location>
        <begin position="40"/>
        <end position="61"/>
    </location>
</feature>
<organism evidence="2 3">
    <name type="scientific">Sporobacter termitidis DSM 10068</name>
    <dbReference type="NCBI Taxonomy" id="1123282"/>
    <lineage>
        <taxon>Bacteria</taxon>
        <taxon>Bacillati</taxon>
        <taxon>Bacillota</taxon>
        <taxon>Clostridia</taxon>
        <taxon>Eubacteriales</taxon>
        <taxon>Oscillospiraceae</taxon>
        <taxon>Sporobacter</taxon>
    </lineage>
</organism>
<dbReference type="Gene3D" id="3.90.79.10">
    <property type="entry name" value="Nucleoside Triphosphate Pyrophosphohydrolase"/>
    <property type="match status" value="1"/>
</dbReference>
<feature type="region of interest" description="Disordered" evidence="1">
    <location>
        <begin position="40"/>
        <end position="70"/>
    </location>
</feature>
<dbReference type="Proteomes" id="UP000183995">
    <property type="component" value="Unassembled WGS sequence"/>
</dbReference>
<dbReference type="RefSeq" id="WP_341444224.1">
    <property type="nucleotide sequence ID" value="NZ_FQXV01000007.1"/>
</dbReference>
<evidence type="ECO:0000313" key="2">
    <source>
        <dbReference type="EMBL" id="SHI08423.1"/>
    </source>
</evidence>
<accession>A0A1M5YA86</accession>
<dbReference type="SUPFAM" id="SSF55811">
    <property type="entry name" value="Nudix"/>
    <property type="match status" value="1"/>
</dbReference>
<protein>
    <submittedName>
        <fullName evidence="2">8-oxo-dGTP diphosphatase</fullName>
    </submittedName>
</protein>
<dbReference type="STRING" id="1123282.SAMN02745823_02347"/>
<gene>
    <name evidence="2" type="ORF">SAMN02745823_02347</name>
</gene>
<evidence type="ECO:0000313" key="3">
    <source>
        <dbReference type="Proteomes" id="UP000183995"/>
    </source>
</evidence>
<proteinExistence type="predicted"/>
<name>A0A1M5YA86_9FIRM</name>
<sequence>MIDVKFYDSVDDGLLQFAVVVARHRGKWVLCKHRQRDTYECPGGHREPGEDIADRPEESCGRRRAPRNIP</sequence>